<evidence type="ECO:0000256" key="3">
    <source>
        <dbReference type="ARBA" id="ARBA00022906"/>
    </source>
</evidence>
<dbReference type="InterPro" id="IPR050681">
    <property type="entry name" value="CDF/SLC30A"/>
</dbReference>
<accession>A0A9W6ZLW6</accession>
<evidence type="ECO:0000313" key="9">
    <source>
        <dbReference type="EMBL" id="GMH52360.1"/>
    </source>
</evidence>
<feature type="domain" description="Cation efflux protein transmembrane" evidence="8">
    <location>
        <begin position="10"/>
        <end position="235"/>
    </location>
</feature>
<feature type="transmembrane region" description="Helical" evidence="7">
    <location>
        <begin position="74"/>
        <end position="100"/>
    </location>
</feature>
<name>A0A9W6ZLW6_9STRA</name>
<dbReference type="SUPFAM" id="SSF161111">
    <property type="entry name" value="Cation efflux protein transmembrane domain-like"/>
    <property type="match status" value="1"/>
</dbReference>
<keyword evidence="3" id="KW-0862">Zinc</keyword>
<dbReference type="Proteomes" id="UP001165122">
    <property type="component" value="Unassembled WGS sequence"/>
</dbReference>
<feature type="transmembrane region" description="Helical" evidence="7">
    <location>
        <begin position="35"/>
        <end position="53"/>
    </location>
</feature>
<comment type="caution">
    <text evidence="9">The sequence shown here is derived from an EMBL/GenBank/DDBJ whole genome shotgun (WGS) entry which is preliminary data.</text>
</comment>
<dbReference type="OrthoDB" id="47927at2759"/>
<dbReference type="Pfam" id="PF01545">
    <property type="entry name" value="Cation_efflux"/>
    <property type="match status" value="1"/>
</dbReference>
<evidence type="ECO:0000259" key="8">
    <source>
        <dbReference type="Pfam" id="PF01545"/>
    </source>
</evidence>
<keyword evidence="3" id="KW-0813">Transport</keyword>
<keyword evidence="2 7" id="KW-0812">Transmembrane</keyword>
<comment type="subcellular location">
    <subcellularLocation>
        <location evidence="1">Membrane</location>
        <topology evidence="1">Multi-pass membrane protein</topology>
    </subcellularLocation>
</comment>
<keyword evidence="4 7" id="KW-1133">Transmembrane helix</keyword>
<keyword evidence="10" id="KW-1185">Reference proteome</keyword>
<reference evidence="10" key="1">
    <citation type="journal article" date="2023" name="Commun. Biol.">
        <title>Genome analysis of Parmales, the sister group of diatoms, reveals the evolutionary specialization of diatoms from phago-mixotrophs to photoautotrophs.</title>
        <authorList>
            <person name="Ban H."/>
            <person name="Sato S."/>
            <person name="Yoshikawa S."/>
            <person name="Yamada K."/>
            <person name="Nakamura Y."/>
            <person name="Ichinomiya M."/>
            <person name="Sato N."/>
            <person name="Blanc-Mathieu R."/>
            <person name="Endo H."/>
            <person name="Kuwata A."/>
            <person name="Ogata H."/>
        </authorList>
    </citation>
    <scope>NUCLEOTIDE SEQUENCE [LARGE SCALE GENOMIC DNA]</scope>
    <source>
        <strain evidence="10">NIES 3700</strain>
    </source>
</reference>
<dbReference type="GO" id="GO:0005385">
    <property type="term" value="F:zinc ion transmembrane transporter activity"/>
    <property type="evidence" value="ECO:0007669"/>
    <property type="project" value="TreeGrafter"/>
</dbReference>
<evidence type="ECO:0000256" key="4">
    <source>
        <dbReference type="ARBA" id="ARBA00022989"/>
    </source>
</evidence>
<evidence type="ECO:0000256" key="6">
    <source>
        <dbReference type="SAM" id="MobiDB-lite"/>
    </source>
</evidence>
<dbReference type="AlphaFoldDB" id="A0A9W6ZLW6"/>
<organism evidence="9 10">
    <name type="scientific">Triparma laevis f. longispina</name>
    <dbReference type="NCBI Taxonomy" id="1714387"/>
    <lineage>
        <taxon>Eukaryota</taxon>
        <taxon>Sar</taxon>
        <taxon>Stramenopiles</taxon>
        <taxon>Ochrophyta</taxon>
        <taxon>Bolidophyceae</taxon>
        <taxon>Parmales</taxon>
        <taxon>Triparmaceae</taxon>
        <taxon>Triparma</taxon>
    </lineage>
</organism>
<dbReference type="Gene3D" id="1.20.1510.10">
    <property type="entry name" value="Cation efflux protein transmembrane domain"/>
    <property type="match status" value="1"/>
</dbReference>
<evidence type="ECO:0000313" key="10">
    <source>
        <dbReference type="Proteomes" id="UP001165122"/>
    </source>
</evidence>
<feature type="transmembrane region" description="Helical" evidence="7">
    <location>
        <begin position="112"/>
        <end position="134"/>
    </location>
</feature>
<dbReference type="PANTHER" id="PTHR11562">
    <property type="entry name" value="CATION EFFLUX PROTEIN/ ZINC TRANSPORTER"/>
    <property type="match status" value="1"/>
</dbReference>
<proteinExistence type="predicted"/>
<evidence type="ECO:0000256" key="7">
    <source>
        <dbReference type="SAM" id="Phobius"/>
    </source>
</evidence>
<evidence type="ECO:0000256" key="5">
    <source>
        <dbReference type="ARBA" id="ARBA00023136"/>
    </source>
</evidence>
<dbReference type="EMBL" id="BRXW01000417">
    <property type="protein sequence ID" value="GMH52360.1"/>
    <property type="molecule type" value="Genomic_DNA"/>
</dbReference>
<evidence type="ECO:0000256" key="1">
    <source>
        <dbReference type="ARBA" id="ARBA00004141"/>
    </source>
</evidence>
<evidence type="ECO:0000256" key="2">
    <source>
        <dbReference type="ARBA" id="ARBA00022692"/>
    </source>
</evidence>
<feature type="transmembrane region" description="Helical" evidence="7">
    <location>
        <begin position="217"/>
        <end position="238"/>
    </location>
</feature>
<dbReference type="InterPro" id="IPR058533">
    <property type="entry name" value="Cation_efflux_TM"/>
</dbReference>
<dbReference type="PANTHER" id="PTHR11562:SF17">
    <property type="entry name" value="RE54080P-RELATED"/>
    <property type="match status" value="1"/>
</dbReference>
<gene>
    <name evidence="9" type="ORF">TrLO_g4398</name>
</gene>
<keyword evidence="3" id="KW-0406">Ion transport</keyword>
<feature type="transmembrane region" description="Helical" evidence="7">
    <location>
        <begin position="184"/>
        <end position="205"/>
    </location>
</feature>
<protein>
    <recommendedName>
        <fullName evidence="8">Cation efflux protein transmembrane domain-containing protein</fullName>
    </recommendedName>
</protein>
<keyword evidence="5 7" id="KW-0472">Membrane</keyword>
<feature type="region of interest" description="Disordered" evidence="6">
    <location>
        <begin position="280"/>
        <end position="299"/>
    </location>
</feature>
<sequence>MSVPSNTSLLLLSFLTFFSFSVLQTVFAILGHSSAMLGDSITMYIDSLTYLFNLLSERAKTNSLTPKQKLKLQLISPSISIICLITVSIYILITAIITLSTPKSGEEVHTNTSYMLIFGLLNLFLDFLNMFCFARAKHLLGYDTKNVVGESTSSSSHCNDCGGGDEVDLDTLDKSGSNMNMCSAYTHVFADTLRSFAVILAGLISETTSVRGDDADAWAAVVVSVIIFVTVVPLVQGLRGTVQVYRGLGEEDCDTNRLMGEENGGMEMSDVGVVGVGDKDGGGGGRANGVDDIEGDNGV</sequence>
<dbReference type="InterPro" id="IPR027469">
    <property type="entry name" value="Cation_efflux_TMD_sf"/>
</dbReference>
<keyword evidence="3" id="KW-0864">Zinc transport</keyword>
<dbReference type="GO" id="GO:0005886">
    <property type="term" value="C:plasma membrane"/>
    <property type="evidence" value="ECO:0007669"/>
    <property type="project" value="TreeGrafter"/>
</dbReference>